<protein>
    <submittedName>
        <fullName evidence="2">Universal stress protein</fullName>
    </submittedName>
</protein>
<reference evidence="2" key="1">
    <citation type="submission" date="2022-11" db="EMBL/GenBank/DDBJ databases">
        <title>Marilongibacter aestuarii gen. nov., sp. nov., isolated from tidal flat sediment.</title>
        <authorList>
            <person name="Jiayan W."/>
        </authorList>
    </citation>
    <scope>NUCLEOTIDE SEQUENCE</scope>
    <source>
        <strain evidence="2">Z1-6</strain>
    </source>
</reference>
<dbReference type="SUPFAM" id="SSF52402">
    <property type="entry name" value="Adenine nucleotide alpha hydrolases-like"/>
    <property type="match status" value="1"/>
</dbReference>
<dbReference type="Gene3D" id="3.40.50.620">
    <property type="entry name" value="HUPs"/>
    <property type="match status" value="1"/>
</dbReference>
<gene>
    <name evidence="2" type="ORF">OU798_04215</name>
</gene>
<dbReference type="InterPro" id="IPR014729">
    <property type="entry name" value="Rossmann-like_a/b/a_fold"/>
</dbReference>
<feature type="domain" description="UspA" evidence="1">
    <location>
        <begin position="150"/>
        <end position="277"/>
    </location>
</feature>
<dbReference type="InterPro" id="IPR006016">
    <property type="entry name" value="UspA"/>
</dbReference>
<dbReference type="CDD" id="cd00293">
    <property type="entry name" value="USP-like"/>
    <property type="match status" value="1"/>
</dbReference>
<accession>A0A9X3J554</accession>
<organism evidence="2 3">
    <name type="scientific">Draconibacterium aestuarii</name>
    <dbReference type="NCBI Taxonomy" id="2998507"/>
    <lineage>
        <taxon>Bacteria</taxon>
        <taxon>Pseudomonadati</taxon>
        <taxon>Bacteroidota</taxon>
        <taxon>Bacteroidia</taxon>
        <taxon>Marinilabiliales</taxon>
        <taxon>Prolixibacteraceae</taxon>
        <taxon>Draconibacterium</taxon>
    </lineage>
</organism>
<evidence type="ECO:0000259" key="1">
    <source>
        <dbReference type="Pfam" id="PF00582"/>
    </source>
</evidence>
<sequence>MKYRSNSILAHIPQNRNGELILKQALFFQKKLGMRIFLMDIIKSGSFFPFNPNSKRNKIRHQNELNKFTEFVKKHLQSEIPNNIMLRIGWGKVIKTLITESEEGGHEFVLLDKSEKQNAEDLSRADVDRYISKSFCPVLTINKDYQAKEIKRIFIPIDISQRTKKRLYWATFFAKKLDAKIQIVSALNADIKETTSLAYKKAESLKEMLQKRGVDCGVKIIKVHGQERHHAILEYLEKEKPDMVIIRTHRESRFTGKKIGTFVSEIVHCCKMPVFTVGGVSQDFNPDTI</sequence>
<dbReference type="Pfam" id="PF00582">
    <property type="entry name" value="Usp"/>
    <property type="match status" value="1"/>
</dbReference>
<dbReference type="RefSeq" id="WP_343331870.1">
    <property type="nucleotide sequence ID" value="NZ_JAPOHD010000008.1"/>
</dbReference>
<dbReference type="Gene3D" id="3.40.50.12370">
    <property type="match status" value="1"/>
</dbReference>
<keyword evidence="3" id="KW-1185">Reference proteome</keyword>
<dbReference type="Proteomes" id="UP001145087">
    <property type="component" value="Unassembled WGS sequence"/>
</dbReference>
<dbReference type="AlphaFoldDB" id="A0A9X3J554"/>
<comment type="caution">
    <text evidence="2">The sequence shown here is derived from an EMBL/GenBank/DDBJ whole genome shotgun (WGS) entry which is preliminary data.</text>
</comment>
<evidence type="ECO:0000313" key="2">
    <source>
        <dbReference type="EMBL" id="MCY1719532.1"/>
    </source>
</evidence>
<proteinExistence type="predicted"/>
<dbReference type="EMBL" id="JAPOHD010000008">
    <property type="protein sequence ID" value="MCY1719532.1"/>
    <property type="molecule type" value="Genomic_DNA"/>
</dbReference>
<evidence type="ECO:0000313" key="3">
    <source>
        <dbReference type="Proteomes" id="UP001145087"/>
    </source>
</evidence>
<name>A0A9X3J554_9BACT</name>